<protein>
    <recommendedName>
        <fullName evidence="5">Magnesium transporter MgtE intracellular domain-containing protein</fullName>
    </recommendedName>
</protein>
<proteinExistence type="predicted"/>
<evidence type="ECO:0000256" key="2">
    <source>
        <dbReference type="SAM" id="Phobius"/>
    </source>
</evidence>
<feature type="region of interest" description="Disordered" evidence="1">
    <location>
        <begin position="306"/>
        <end position="344"/>
    </location>
</feature>
<dbReference type="OrthoDB" id="9810610at2"/>
<dbReference type="EMBL" id="CP006912">
    <property type="protein sequence ID" value="AHB47771.1"/>
    <property type="molecule type" value="Genomic_DNA"/>
</dbReference>
<feature type="compositionally biased region" description="Polar residues" evidence="1">
    <location>
        <begin position="116"/>
        <end position="126"/>
    </location>
</feature>
<feature type="compositionally biased region" description="Low complexity" evidence="1">
    <location>
        <begin position="306"/>
        <end position="323"/>
    </location>
</feature>
<evidence type="ECO:0000313" key="3">
    <source>
        <dbReference type="EMBL" id="AHB47771.1"/>
    </source>
</evidence>
<evidence type="ECO:0008006" key="5">
    <source>
        <dbReference type="Google" id="ProtNLM"/>
    </source>
</evidence>
<dbReference type="PATRIC" id="fig|1029756.8.peg.851"/>
<keyword evidence="2" id="KW-1133">Transmembrane helix</keyword>
<sequence>MRWLEAERGNENGAASGGRLLALGLALGVLGFAGGIVAPAAAQRNWDPIVATAPGGALQGHQQLPVMVDPRQFPPPGQPSAAVPNDPLPQGAWSPLVTGAIPDRRPAQRRATATPKSGTDAVQSRASPVADGLSPIRPTRGGIVTGTVQSEPAASASDAADDASAPPSRPGPLDALPPNATAAQQYCFNTADTAADARFAWQAKKIQEMEAELNKRAEQLSAKTEEYKTWLARRDEFSRKAHEKLVGFYSRMRADAAAAQLAAIDEETAAAVVTKLETKVASQIMGEMEPAQAAKIASVIAGAARTKPAARRGAAARGAASGARNRDAAATPGNAASARGRPES</sequence>
<evidence type="ECO:0000256" key="1">
    <source>
        <dbReference type="SAM" id="MobiDB-lite"/>
    </source>
</evidence>
<dbReference type="HOGENOM" id="CLU_806032_0_0_5"/>
<gene>
    <name evidence="3" type="ORF">W911_04070</name>
</gene>
<keyword evidence="2" id="KW-0472">Membrane</keyword>
<feature type="compositionally biased region" description="Low complexity" evidence="1">
    <location>
        <begin position="152"/>
        <end position="166"/>
    </location>
</feature>
<keyword evidence="2" id="KW-0812">Transmembrane</keyword>
<dbReference type="KEGG" id="hni:W911_04070"/>
<dbReference type="RefSeq" id="WP_023786224.1">
    <property type="nucleotide sequence ID" value="NC_022997.1"/>
</dbReference>
<keyword evidence="4" id="KW-1185">Reference proteome</keyword>
<dbReference type="Proteomes" id="UP000018542">
    <property type="component" value="Chromosome"/>
</dbReference>
<dbReference type="AlphaFoldDB" id="V5SAI6"/>
<dbReference type="STRING" id="1029756.W911_04070"/>
<feature type="region of interest" description="Disordered" evidence="1">
    <location>
        <begin position="67"/>
        <end position="179"/>
    </location>
</feature>
<feature type="transmembrane region" description="Helical" evidence="2">
    <location>
        <begin position="20"/>
        <end position="42"/>
    </location>
</feature>
<organism evidence="3 4">
    <name type="scientific">Hyphomicrobium nitrativorans NL23</name>
    <dbReference type="NCBI Taxonomy" id="1029756"/>
    <lineage>
        <taxon>Bacteria</taxon>
        <taxon>Pseudomonadati</taxon>
        <taxon>Pseudomonadota</taxon>
        <taxon>Alphaproteobacteria</taxon>
        <taxon>Hyphomicrobiales</taxon>
        <taxon>Hyphomicrobiaceae</taxon>
        <taxon>Hyphomicrobium</taxon>
    </lineage>
</organism>
<accession>V5SAI6</accession>
<reference evidence="3 4" key="1">
    <citation type="journal article" date="2014" name="Genome Announc.">
        <title>Complete Genome Sequence of Hyphomicrobium nitrativorans Strain NL23, a Denitrifying Bacterium Isolated from Biofilm of a Methanol-Fed Denitrification System Treating Seawater at the Montreal Biodome.</title>
        <authorList>
            <person name="Martineau C."/>
            <person name="Villeneuve C."/>
            <person name="Mauffrey F."/>
            <person name="Villemur R."/>
        </authorList>
    </citation>
    <scope>NUCLEOTIDE SEQUENCE [LARGE SCALE GENOMIC DNA]</scope>
    <source>
        <strain evidence="3">NL23</strain>
    </source>
</reference>
<name>V5SAI6_9HYPH</name>
<evidence type="ECO:0000313" key="4">
    <source>
        <dbReference type="Proteomes" id="UP000018542"/>
    </source>
</evidence>